<name>A0A836KU89_9TRYP</name>
<sequence length="97" mass="10544">MALVLALIYLIRLAIAACAVGPMFSSILEQQEDDFTVVPELLTDVLPHMFCQGIPLEDRAATVADLLIPQGFRLSVALTFPPPYPARCVEAPLHPSL</sequence>
<dbReference type="RefSeq" id="XP_067063079.1">
    <property type="nucleotide sequence ID" value="XM_067206632.1"/>
</dbReference>
<dbReference type="KEGG" id="loi:92360566"/>
<protein>
    <recommendedName>
        <fullName evidence="4">Secreted protein</fullName>
    </recommendedName>
</protein>
<comment type="caution">
    <text evidence="2">The sequence shown here is derived from an EMBL/GenBank/DDBJ whole genome shotgun (WGS) entry which is preliminary data.</text>
</comment>
<dbReference type="AlphaFoldDB" id="A0A836KU89"/>
<dbReference type="Proteomes" id="UP000674143">
    <property type="component" value="Unassembled WGS sequence"/>
</dbReference>
<evidence type="ECO:0000313" key="2">
    <source>
        <dbReference type="EMBL" id="KAG5478418.1"/>
    </source>
</evidence>
<proteinExistence type="predicted"/>
<keyword evidence="3" id="KW-1185">Reference proteome</keyword>
<gene>
    <name evidence="2" type="ORF">LSCM4_04650</name>
</gene>
<dbReference type="EMBL" id="JAFHLR010000023">
    <property type="protein sequence ID" value="KAG5478418.1"/>
    <property type="molecule type" value="Genomic_DNA"/>
</dbReference>
<reference evidence="3" key="1">
    <citation type="journal article" date="2021" name="Microbiol. Resour. Announc.">
        <title>LGAAP: Leishmaniinae Genome Assembly and Annotation Pipeline.</title>
        <authorList>
            <person name="Almutairi H."/>
            <person name="Urbaniak M.D."/>
            <person name="Bates M.D."/>
            <person name="Jariyapan N."/>
            <person name="Kwakye-Nuako G."/>
            <person name="Thomaz-Soccol V."/>
            <person name="Al-Salem W.S."/>
            <person name="Dillon R.J."/>
            <person name="Bates P.A."/>
            <person name="Gatherer D."/>
        </authorList>
    </citation>
    <scope>NUCLEOTIDE SEQUENCE [LARGE SCALE GENOMIC DNA]</scope>
</reference>
<organism evidence="2 3">
    <name type="scientific">Leishmania orientalis</name>
    <dbReference type="NCBI Taxonomy" id="2249476"/>
    <lineage>
        <taxon>Eukaryota</taxon>
        <taxon>Discoba</taxon>
        <taxon>Euglenozoa</taxon>
        <taxon>Kinetoplastea</taxon>
        <taxon>Metakinetoplastina</taxon>
        <taxon>Trypanosomatida</taxon>
        <taxon>Trypanosomatidae</taxon>
        <taxon>Leishmaniinae</taxon>
        <taxon>Leishmania</taxon>
    </lineage>
</organism>
<accession>A0A836KU89</accession>
<keyword evidence="1" id="KW-0732">Signal</keyword>
<dbReference type="GeneID" id="92360566"/>
<evidence type="ECO:0000313" key="3">
    <source>
        <dbReference type="Proteomes" id="UP000674143"/>
    </source>
</evidence>
<reference evidence="3" key="2">
    <citation type="journal article" date="2021" name="Sci. Data">
        <title>Chromosome-scale genome sequencing, assembly and annotation of six genomes from subfamily Leishmaniinae.</title>
        <authorList>
            <person name="Almutairi H."/>
            <person name="Urbaniak M.D."/>
            <person name="Bates M.D."/>
            <person name="Jariyapan N."/>
            <person name="Kwakye-Nuako G."/>
            <person name="Thomaz Soccol V."/>
            <person name="Al-Salem W.S."/>
            <person name="Dillon R.J."/>
            <person name="Bates P.A."/>
            <person name="Gatherer D."/>
        </authorList>
    </citation>
    <scope>NUCLEOTIDE SEQUENCE [LARGE SCALE GENOMIC DNA]</scope>
</reference>
<feature type="chain" id="PRO_5032773563" description="Secreted protein" evidence="1">
    <location>
        <begin position="17"/>
        <end position="97"/>
    </location>
</feature>
<feature type="signal peptide" evidence="1">
    <location>
        <begin position="1"/>
        <end position="16"/>
    </location>
</feature>
<evidence type="ECO:0008006" key="4">
    <source>
        <dbReference type="Google" id="ProtNLM"/>
    </source>
</evidence>
<evidence type="ECO:0000256" key="1">
    <source>
        <dbReference type="SAM" id="SignalP"/>
    </source>
</evidence>